<dbReference type="InterPro" id="IPR003838">
    <property type="entry name" value="ABC3_permease_C"/>
</dbReference>
<feature type="transmembrane region" description="Helical" evidence="6">
    <location>
        <begin position="18"/>
        <end position="40"/>
    </location>
</feature>
<evidence type="ECO:0000256" key="6">
    <source>
        <dbReference type="PIRNR" id="PIRNR018968"/>
    </source>
</evidence>
<dbReference type="Pfam" id="PF02687">
    <property type="entry name" value="FtsX"/>
    <property type="match status" value="1"/>
</dbReference>
<keyword evidence="4 6" id="KW-1133">Transmembrane helix</keyword>
<feature type="transmembrane region" description="Helical" evidence="6">
    <location>
        <begin position="610"/>
        <end position="634"/>
    </location>
</feature>
<keyword evidence="5 6" id="KW-0472">Membrane</keyword>
<keyword evidence="3 6" id="KW-0812">Transmembrane</keyword>
<dbReference type="PIRSF" id="PIRSF018968">
    <property type="entry name" value="ABC_permease_BceB"/>
    <property type="match status" value="1"/>
</dbReference>
<accession>A0A401UMJ2</accession>
<feature type="transmembrane region" description="Helical" evidence="6">
    <location>
        <begin position="196"/>
        <end position="217"/>
    </location>
</feature>
<dbReference type="Proteomes" id="UP000287872">
    <property type="component" value="Unassembled WGS sequence"/>
</dbReference>
<dbReference type="PANTHER" id="PTHR46795">
    <property type="entry name" value="ABC TRANSPORTER PERMEASE-RELATED-RELATED"/>
    <property type="match status" value="1"/>
</dbReference>
<comment type="caution">
    <text evidence="8">The sequence shown here is derived from an EMBL/GenBank/DDBJ whole genome shotgun (WGS) entry which is preliminary data.</text>
</comment>
<dbReference type="GO" id="GO:0005886">
    <property type="term" value="C:plasma membrane"/>
    <property type="evidence" value="ECO:0007669"/>
    <property type="project" value="UniProtKB-SubCell"/>
</dbReference>
<dbReference type="GO" id="GO:0055085">
    <property type="term" value="P:transmembrane transport"/>
    <property type="evidence" value="ECO:0007669"/>
    <property type="project" value="UniProtKB-UniRule"/>
</dbReference>
<sequence>MTFSSIIIKNIKFNFKKYIAYFIANSFIIAVLLMYGSLVFSKEFIEGSQTYGLKDNLMSMLVLMIAFSIVFISYTTISFIRYRGKEFGVYLTLGVTTKDLRKILFIENILILFASMVTGMLVGTLFSRLFYMIIGKILWIENFRPSLNIKTYSMCLVIALIIFLINSIFQVIFVGKLSIMELIKSSSRAEVGKNNFIIGTIALIALITALYLFPKIIKQEIFRESESVMIIIIITTIIAPYFIIGSLISMVNGVLVNFKRAYNNNILVLSSLQHKFISYKSVIYLVLILAAAAITFISMTYSMYGTIEKDTNNRYPCDINFIENTKLNKISGQELKNIIKASGGEIKEHKLLESINLMDYRAYEGRVMAYGRNIAVISQSNYNNHMGTNVVVNNGELVQVSNPSRGNKFKDSDIIINFNDFSKQEEQTAKLEEGNNARIEDFLATMDKDSYMYVDKSKKKYLEGLYTNEFWSLDYYRGTALIINDEDYKRIKEKLGPQVVSYDHLIKLKDAKDYKSFNSISSKLKKLNHGDESLKPEFKQQILEKSIKENGFMLFSSLFLGMMFLISSGVVLYFKVLTGVDDEKERVKKLVQLGMTDSEVSKVLTKELTIIFFTPVVLAVSLITYFSSVIYGVVPNGEYMFNKSLCVFATYIVLQMVAFFITRGRYIREVIRY</sequence>
<organism evidence="8 9">
    <name type="scientific">Clostridium tagluense</name>
    <dbReference type="NCBI Taxonomy" id="360422"/>
    <lineage>
        <taxon>Bacteria</taxon>
        <taxon>Bacillati</taxon>
        <taxon>Bacillota</taxon>
        <taxon>Clostridia</taxon>
        <taxon>Eubacteriales</taxon>
        <taxon>Clostridiaceae</taxon>
        <taxon>Clostridium</taxon>
    </lineage>
</organism>
<dbReference type="OrthoDB" id="9781780at2"/>
<feature type="transmembrane region" description="Helical" evidence="6">
    <location>
        <begin position="640"/>
        <end position="662"/>
    </location>
</feature>
<dbReference type="AlphaFoldDB" id="A0A401UMJ2"/>
<evidence type="ECO:0000313" key="9">
    <source>
        <dbReference type="Proteomes" id="UP000287872"/>
    </source>
</evidence>
<evidence type="ECO:0000256" key="5">
    <source>
        <dbReference type="ARBA" id="ARBA00023136"/>
    </source>
</evidence>
<evidence type="ECO:0000256" key="3">
    <source>
        <dbReference type="ARBA" id="ARBA00022692"/>
    </source>
</evidence>
<reference evidence="8 9" key="1">
    <citation type="submission" date="2018-11" db="EMBL/GenBank/DDBJ databases">
        <title>Genome sequencing and assembly of Clostridium tagluense strain A121.</title>
        <authorList>
            <person name="Murakami T."/>
            <person name="Segawa T."/>
            <person name="Shcherbakova V.A."/>
            <person name="Mori H."/>
            <person name="Yoshimura Y."/>
        </authorList>
    </citation>
    <scope>NUCLEOTIDE SEQUENCE [LARGE SCALE GENOMIC DNA]</scope>
    <source>
        <strain evidence="8 9">A121</strain>
    </source>
</reference>
<keyword evidence="2 6" id="KW-1003">Cell membrane</keyword>
<dbReference type="PANTHER" id="PTHR46795:SF3">
    <property type="entry name" value="ABC TRANSPORTER PERMEASE"/>
    <property type="match status" value="1"/>
</dbReference>
<feature type="transmembrane region" description="Helical" evidence="6">
    <location>
        <begin position="103"/>
        <end position="131"/>
    </location>
</feature>
<keyword evidence="9" id="KW-1185">Reference proteome</keyword>
<evidence type="ECO:0000313" key="8">
    <source>
        <dbReference type="EMBL" id="GCD10754.1"/>
    </source>
</evidence>
<evidence type="ECO:0000259" key="7">
    <source>
        <dbReference type="Pfam" id="PF02687"/>
    </source>
</evidence>
<evidence type="ECO:0000256" key="4">
    <source>
        <dbReference type="ARBA" id="ARBA00022989"/>
    </source>
</evidence>
<feature type="domain" description="ABC3 transporter permease C-terminal" evidence="7">
    <location>
        <begin position="59"/>
        <end position="174"/>
    </location>
</feature>
<name>A0A401UMJ2_9CLOT</name>
<evidence type="ECO:0000256" key="1">
    <source>
        <dbReference type="ARBA" id="ARBA00004651"/>
    </source>
</evidence>
<evidence type="ECO:0000256" key="2">
    <source>
        <dbReference type="ARBA" id="ARBA00022475"/>
    </source>
</evidence>
<feature type="transmembrane region" description="Helical" evidence="6">
    <location>
        <begin position="229"/>
        <end position="255"/>
    </location>
</feature>
<comment type="subcellular location">
    <subcellularLocation>
        <location evidence="1 6">Cell membrane</location>
        <topology evidence="1 6">Multi-pass membrane protein</topology>
    </subcellularLocation>
</comment>
<gene>
    <name evidence="8" type="ORF">Ctaglu_23770</name>
</gene>
<protein>
    <submittedName>
        <fullName evidence="8">ABC transporter permease</fullName>
    </submittedName>
</protein>
<dbReference type="InterPro" id="IPR052536">
    <property type="entry name" value="ABC-4_Integral_Memb_Prot"/>
</dbReference>
<keyword evidence="6" id="KW-0813">Transport</keyword>
<feature type="transmembrane region" description="Helical" evidence="6">
    <location>
        <begin position="151"/>
        <end position="175"/>
    </location>
</feature>
<comment type="similarity">
    <text evidence="6">Belongs to the ABC-4 integral membrane protein family.</text>
</comment>
<dbReference type="InterPro" id="IPR027022">
    <property type="entry name" value="ABC_permease_BceB-typ"/>
</dbReference>
<feature type="transmembrane region" description="Helical" evidence="6">
    <location>
        <begin position="282"/>
        <end position="304"/>
    </location>
</feature>
<proteinExistence type="inferred from homology"/>
<feature type="transmembrane region" description="Helical" evidence="6">
    <location>
        <begin position="60"/>
        <end position="82"/>
    </location>
</feature>
<dbReference type="EMBL" id="BHYK01000012">
    <property type="protein sequence ID" value="GCD10754.1"/>
    <property type="molecule type" value="Genomic_DNA"/>
</dbReference>
<feature type="transmembrane region" description="Helical" evidence="6">
    <location>
        <begin position="552"/>
        <end position="574"/>
    </location>
</feature>
<dbReference type="RefSeq" id="WP_125001942.1">
    <property type="nucleotide sequence ID" value="NZ_BHYK01000012.1"/>
</dbReference>